<organism evidence="3 4">
    <name type="scientific">Goodfellowiella coeruleoviolacea</name>
    <dbReference type="NCBI Taxonomy" id="334858"/>
    <lineage>
        <taxon>Bacteria</taxon>
        <taxon>Bacillati</taxon>
        <taxon>Actinomycetota</taxon>
        <taxon>Actinomycetes</taxon>
        <taxon>Pseudonocardiales</taxon>
        <taxon>Pseudonocardiaceae</taxon>
        <taxon>Goodfellowiella</taxon>
    </lineage>
</organism>
<keyword evidence="2" id="KW-0472">Membrane</keyword>
<feature type="region of interest" description="Disordered" evidence="1">
    <location>
        <begin position="91"/>
        <end position="134"/>
    </location>
</feature>
<keyword evidence="2" id="KW-0812">Transmembrane</keyword>
<evidence type="ECO:0000256" key="1">
    <source>
        <dbReference type="SAM" id="MobiDB-lite"/>
    </source>
</evidence>
<keyword evidence="2" id="KW-1133">Transmembrane helix</keyword>
<proteinExistence type="predicted"/>
<feature type="region of interest" description="Disordered" evidence="1">
    <location>
        <begin position="173"/>
        <end position="201"/>
    </location>
</feature>
<accession>A0AAE3GKK4</accession>
<dbReference type="RefSeq" id="WP_253777271.1">
    <property type="nucleotide sequence ID" value="NZ_JAMTCK010000016.1"/>
</dbReference>
<dbReference type="Proteomes" id="UP001206128">
    <property type="component" value="Unassembled WGS sequence"/>
</dbReference>
<dbReference type="AlphaFoldDB" id="A0AAE3GKK4"/>
<sequence length="296" mass="30100">MTGNEQRREALAGPPWSVDLLADLHAEAIDPDLAAELWPRVTADPEASAIIAAFEATQAELADLPELTMPDDVAARIEAALAAEARALLPAPRTENETAATVSPLPTRAPAAAQPTDAPRSTGQPPTEAPAAPVLDLAKARQRRRNRVFGWGGGVLAAAAVAVGVLVATLPGGTDSSSNPPPVAQPPASSTTGTGQPPLALRSEELPSKLPALMGVTDYGSLNNQAGLNACLTASGKQSGGEPVGIQPVVVDGQESLVAVLPGNTGVPGQFRLLVLDPTCGPDHPGVRSDQLIGGR</sequence>
<evidence type="ECO:0000256" key="2">
    <source>
        <dbReference type="SAM" id="Phobius"/>
    </source>
</evidence>
<feature type="transmembrane region" description="Helical" evidence="2">
    <location>
        <begin position="148"/>
        <end position="170"/>
    </location>
</feature>
<gene>
    <name evidence="3" type="ORF">LX83_005834</name>
</gene>
<dbReference type="EMBL" id="JAMTCK010000016">
    <property type="protein sequence ID" value="MCP2168954.1"/>
    <property type="molecule type" value="Genomic_DNA"/>
</dbReference>
<protein>
    <recommendedName>
        <fullName evidence="5">Anti-sigma-M factor RsmA</fullName>
    </recommendedName>
</protein>
<evidence type="ECO:0000313" key="3">
    <source>
        <dbReference type="EMBL" id="MCP2168954.1"/>
    </source>
</evidence>
<evidence type="ECO:0000313" key="4">
    <source>
        <dbReference type="Proteomes" id="UP001206128"/>
    </source>
</evidence>
<evidence type="ECO:0008006" key="5">
    <source>
        <dbReference type="Google" id="ProtNLM"/>
    </source>
</evidence>
<reference evidence="3" key="1">
    <citation type="submission" date="2022-06" db="EMBL/GenBank/DDBJ databases">
        <title>Genomic Encyclopedia of Archaeal and Bacterial Type Strains, Phase II (KMG-II): from individual species to whole genera.</title>
        <authorList>
            <person name="Goeker M."/>
        </authorList>
    </citation>
    <scope>NUCLEOTIDE SEQUENCE</scope>
    <source>
        <strain evidence="3">DSM 43935</strain>
    </source>
</reference>
<comment type="caution">
    <text evidence="3">The sequence shown here is derived from an EMBL/GenBank/DDBJ whole genome shotgun (WGS) entry which is preliminary data.</text>
</comment>
<keyword evidence="4" id="KW-1185">Reference proteome</keyword>
<name>A0AAE3GKK4_9PSEU</name>